<sequence length="217" mass="25510">MVIKHGSRWRIGHGNNIRVWSEPWLLEDNNFRLETFLVQGLEGLRVCDLWIPRYKEWDIELLTEFFCPRDVAAILRIPLSRQYGPDSHIWHFTSNGSYTVKSGYYLIMERLSAAPALHVNGPWVKLWRLSVPPKMREFLWRLCRECIPTRDRLIQRGIQVPHSCVLCNHPAESYWHVFYECPYAQACWASAGFVFPTAVLGEFRDWIFSRIAGDSLE</sequence>
<protein>
    <submittedName>
        <fullName evidence="1">Uncharacterized protein</fullName>
    </submittedName>
</protein>
<accession>A0ACC2MU46</accession>
<comment type="caution">
    <text evidence="1">The sequence shown here is derived from an EMBL/GenBank/DDBJ whole genome shotgun (WGS) entry which is preliminary data.</text>
</comment>
<organism evidence="1 2">
    <name type="scientific">Persea americana</name>
    <name type="common">Avocado</name>
    <dbReference type="NCBI Taxonomy" id="3435"/>
    <lineage>
        <taxon>Eukaryota</taxon>
        <taxon>Viridiplantae</taxon>
        <taxon>Streptophyta</taxon>
        <taxon>Embryophyta</taxon>
        <taxon>Tracheophyta</taxon>
        <taxon>Spermatophyta</taxon>
        <taxon>Magnoliopsida</taxon>
        <taxon>Magnoliidae</taxon>
        <taxon>Laurales</taxon>
        <taxon>Lauraceae</taxon>
        <taxon>Persea</taxon>
    </lineage>
</organism>
<name>A0ACC2MU46_PERAE</name>
<dbReference type="EMBL" id="CM056809">
    <property type="protein sequence ID" value="KAJ8649332.1"/>
    <property type="molecule type" value="Genomic_DNA"/>
</dbReference>
<reference evidence="1 2" key="1">
    <citation type="journal article" date="2022" name="Hortic Res">
        <title>A haplotype resolved chromosomal level avocado genome allows analysis of novel avocado genes.</title>
        <authorList>
            <person name="Nath O."/>
            <person name="Fletcher S.J."/>
            <person name="Hayward A."/>
            <person name="Shaw L.M."/>
            <person name="Masouleh A.K."/>
            <person name="Furtado A."/>
            <person name="Henry R.J."/>
            <person name="Mitter N."/>
        </authorList>
    </citation>
    <scope>NUCLEOTIDE SEQUENCE [LARGE SCALE GENOMIC DNA]</scope>
    <source>
        <strain evidence="2">cv. Hass</strain>
    </source>
</reference>
<gene>
    <name evidence="1" type="ORF">MRB53_002355</name>
</gene>
<dbReference type="Proteomes" id="UP001234297">
    <property type="component" value="Chromosome 1"/>
</dbReference>
<proteinExistence type="predicted"/>
<evidence type="ECO:0000313" key="1">
    <source>
        <dbReference type="EMBL" id="KAJ8649332.1"/>
    </source>
</evidence>
<evidence type="ECO:0000313" key="2">
    <source>
        <dbReference type="Proteomes" id="UP001234297"/>
    </source>
</evidence>
<keyword evidence="2" id="KW-1185">Reference proteome</keyword>